<organism evidence="2">
    <name type="scientific">Nothobranchius rachovii</name>
    <name type="common">bluefin notho</name>
    <dbReference type="NCBI Taxonomy" id="451742"/>
    <lineage>
        <taxon>Eukaryota</taxon>
        <taxon>Metazoa</taxon>
        <taxon>Chordata</taxon>
        <taxon>Craniata</taxon>
        <taxon>Vertebrata</taxon>
        <taxon>Euteleostomi</taxon>
        <taxon>Actinopterygii</taxon>
        <taxon>Neopterygii</taxon>
        <taxon>Teleostei</taxon>
        <taxon>Neoteleostei</taxon>
        <taxon>Acanthomorphata</taxon>
        <taxon>Ovalentaria</taxon>
        <taxon>Atherinomorphae</taxon>
        <taxon>Cyprinodontiformes</taxon>
        <taxon>Nothobranchiidae</taxon>
        <taxon>Nothobranchius</taxon>
    </lineage>
</organism>
<feature type="non-terminal residue" evidence="2">
    <location>
        <position position="1"/>
    </location>
</feature>
<evidence type="ECO:0000313" key="2">
    <source>
        <dbReference type="EMBL" id="SBS17471.1"/>
    </source>
</evidence>
<feature type="region of interest" description="Disordered" evidence="1">
    <location>
        <begin position="1"/>
        <end position="26"/>
    </location>
</feature>
<dbReference type="AlphaFoldDB" id="A0A1A8SGK7"/>
<accession>A0A1A8SGK7</accession>
<reference evidence="2" key="1">
    <citation type="submission" date="2016-05" db="EMBL/GenBank/DDBJ databases">
        <authorList>
            <person name="Lavstsen T."/>
            <person name="Jespersen J.S."/>
        </authorList>
    </citation>
    <scope>NUCLEOTIDE SEQUENCE</scope>
    <source>
        <tissue evidence="2">Brain</tissue>
    </source>
</reference>
<reference evidence="2" key="2">
    <citation type="submission" date="2016-06" db="EMBL/GenBank/DDBJ databases">
        <title>The genome of a short-lived fish provides insights into sex chromosome evolution and the genetic control of aging.</title>
        <authorList>
            <person name="Reichwald K."/>
            <person name="Felder M."/>
            <person name="Petzold A."/>
            <person name="Koch P."/>
            <person name="Groth M."/>
            <person name="Platzer M."/>
        </authorList>
    </citation>
    <scope>NUCLEOTIDE SEQUENCE</scope>
    <source>
        <tissue evidence="2">Brain</tissue>
    </source>
</reference>
<feature type="compositionally biased region" description="Basic residues" evidence="1">
    <location>
        <begin position="7"/>
        <end position="16"/>
    </location>
</feature>
<sequence length="79" mass="9144">AESLHQWKLHRGRLRHQTSPPAGEAAAPHRAVLSLLCFSRVRRLCQRTLPLLQMTNRSSSSVQHFIYERFNGFCAKRCK</sequence>
<gene>
    <name evidence="2" type="primary">GLRX2</name>
</gene>
<name>A0A1A8SGK7_9TELE</name>
<protein>
    <submittedName>
        <fullName evidence="2">Glutaredoxin 2</fullName>
    </submittedName>
</protein>
<evidence type="ECO:0000256" key="1">
    <source>
        <dbReference type="SAM" id="MobiDB-lite"/>
    </source>
</evidence>
<proteinExistence type="predicted"/>
<dbReference type="EMBL" id="HAEI01015002">
    <property type="protein sequence ID" value="SBS17471.1"/>
    <property type="molecule type" value="Transcribed_RNA"/>
</dbReference>